<dbReference type="AlphaFoldDB" id="A0A8S4SKB3"/>
<dbReference type="GO" id="GO:0032933">
    <property type="term" value="P:SREBP signaling pathway"/>
    <property type="evidence" value="ECO:0007669"/>
    <property type="project" value="InterPro"/>
</dbReference>
<dbReference type="GO" id="GO:0032936">
    <property type="term" value="C:SREBP-SCAP complex"/>
    <property type="evidence" value="ECO:0007669"/>
    <property type="project" value="TreeGrafter"/>
</dbReference>
<comment type="caution">
    <text evidence="7">The sequence shown here is derived from an EMBL/GenBank/DDBJ whole genome shotgun (WGS) entry which is preliminary data.</text>
</comment>
<protein>
    <submittedName>
        <fullName evidence="7">Jg21341 protein</fullName>
    </submittedName>
</protein>
<dbReference type="GO" id="GO:0005789">
    <property type="term" value="C:endoplasmic reticulum membrane"/>
    <property type="evidence" value="ECO:0007669"/>
    <property type="project" value="UniProtKB-SubCell"/>
</dbReference>
<dbReference type="OrthoDB" id="361494at2759"/>
<comment type="subcellular location">
    <subcellularLocation>
        <location evidence="1">Endoplasmic reticulum membrane</location>
        <topology evidence="1">Multi-pass membrane protein</topology>
    </subcellularLocation>
</comment>
<dbReference type="PANTHER" id="PTHR46378:SF1">
    <property type="entry name" value="STEROL REGULATORY ELEMENT-BINDING PROTEIN CLEAVAGE-ACTIVATING PROTEIN"/>
    <property type="match status" value="1"/>
</dbReference>
<proteinExistence type="predicted"/>
<evidence type="ECO:0000256" key="5">
    <source>
        <dbReference type="ARBA" id="ARBA00023136"/>
    </source>
</evidence>
<dbReference type="GO" id="GO:0045540">
    <property type="term" value="P:regulation of cholesterol biosynthetic process"/>
    <property type="evidence" value="ECO:0007669"/>
    <property type="project" value="TreeGrafter"/>
</dbReference>
<keyword evidence="3" id="KW-0256">Endoplasmic reticulum</keyword>
<gene>
    <name evidence="7" type="primary">jg21341</name>
    <name evidence="7" type="ORF">PAEG_LOCUS27216</name>
</gene>
<evidence type="ECO:0000256" key="6">
    <source>
        <dbReference type="ARBA" id="ARBA00023180"/>
    </source>
</evidence>
<dbReference type="InterPro" id="IPR015943">
    <property type="entry name" value="WD40/YVTN_repeat-like_dom_sf"/>
</dbReference>
<name>A0A8S4SKB3_9NEOP</name>
<evidence type="ECO:0000313" key="8">
    <source>
        <dbReference type="Proteomes" id="UP000838756"/>
    </source>
</evidence>
<dbReference type="GO" id="GO:0032934">
    <property type="term" value="F:sterol binding"/>
    <property type="evidence" value="ECO:0007669"/>
    <property type="project" value="InterPro"/>
</dbReference>
<dbReference type="GO" id="GO:0000139">
    <property type="term" value="C:Golgi membrane"/>
    <property type="evidence" value="ECO:0007669"/>
    <property type="project" value="InterPro"/>
</dbReference>
<evidence type="ECO:0000256" key="1">
    <source>
        <dbReference type="ARBA" id="ARBA00004477"/>
    </source>
</evidence>
<dbReference type="SUPFAM" id="SSF50978">
    <property type="entry name" value="WD40 repeat-like"/>
    <property type="match status" value="1"/>
</dbReference>
<organism evidence="7 8">
    <name type="scientific">Pararge aegeria aegeria</name>
    <dbReference type="NCBI Taxonomy" id="348720"/>
    <lineage>
        <taxon>Eukaryota</taxon>
        <taxon>Metazoa</taxon>
        <taxon>Ecdysozoa</taxon>
        <taxon>Arthropoda</taxon>
        <taxon>Hexapoda</taxon>
        <taxon>Insecta</taxon>
        <taxon>Pterygota</taxon>
        <taxon>Neoptera</taxon>
        <taxon>Endopterygota</taxon>
        <taxon>Lepidoptera</taxon>
        <taxon>Glossata</taxon>
        <taxon>Ditrysia</taxon>
        <taxon>Papilionoidea</taxon>
        <taxon>Nymphalidae</taxon>
        <taxon>Satyrinae</taxon>
        <taxon>Satyrini</taxon>
        <taxon>Parargina</taxon>
        <taxon>Pararge</taxon>
    </lineage>
</organism>
<dbReference type="InterPro" id="IPR036322">
    <property type="entry name" value="WD40_repeat_dom_sf"/>
</dbReference>
<sequence length="213" mass="23657">MYPTKQLFIVKSTSPEDAPVSERIVRRGDLYYTNQSEVTERTNSDLMNLNVGKQDSSATNVKDNSSEISAITLNTCTNSLGSLRNRGGSKISSSRNNNCDMESAANSNWRARAMSESPVWCMDFCNNLIILGCSDGRLEFWEANTGKLICVWWFSERHSSGRGVTHVRALSGARKVCAASLSGHLTLLRLDAFNARSGAHVDWRFSTAHRRSK</sequence>
<dbReference type="Gene3D" id="2.130.10.10">
    <property type="entry name" value="YVTN repeat-like/Quinoprotein amine dehydrogenase"/>
    <property type="match status" value="1"/>
</dbReference>
<keyword evidence="8" id="KW-1185">Reference proteome</keyword>
<evidence type="ECO:0000256" key="4">
    <source>
        <dbReference type="ARBA" id="ARBA00022989"/>
    </source>
</evidence>
<dbReference type="InterPro" id="IPR030225">
    <property type="entry name" value="SCAP"/>
</dbReference>
<dbReference type="EMBL" id="CAKXAJ010026483">
    <property type="protein sequence ID" value="CAH2268915.1"/>
    <property type="molecule type" value="Genomic_DNA"/>
</dbReference>
<keyword evidence="4" id="KW-1133">Transmembrane helix</keyword>
<evidence type="ECO:0000256" key="3">
    <source>
        <dbReference type="ARBA" id="ARBA00022824"/>
    </source>
</evidence>
<keyword evidence="2" id="KW-0812">Transmembrane</keyword>
<dbReference type="Proteomes" id="UP000838756">
    <property type="component" value="Unassembled WGS sequence"/>
</dbReference>
<evidence type="ECO:0000313" key="7">
    <source>
        <dbReference type="EMBL" id="CAH2268915.1"/>
    </source>
</evidence>
<reference evidence="7" key="1">
    <citation type="submission" date="2022-03" db="EMBL/GenBank/DDBJ databases">
        <authorList>
            <person name="Lindestad O."/>
        </authorList>
    </citation>
    <scope>NUCLEOTIDE SEQUENCE</scope>
</reference>
<keyword evidence="5" id="KW-0472">Membrane</keyword>
<evidence type="ECO:0000256" key="2">
    <source>
        <dbReference type="ARBA" id="ARBA00022692"/>
    </source>
</evidence>
<dbReference type="PANTHER" id="PTHR46378">
    <property type="entry name" value="STEROL REGULATORY ELEMENT-BINDING PROTEIN CLEAVAGE-ACTIVATING PROTEIN"/>
    <property type="match status" value="1"/>
</dbReference>
<accession>A0A8S4SKB3</accession>
<keyword evidence="6" id="KW-0325">Glycoprotein</keyword>